<proteinExistence type="predicted"/>
<gene>
    <name evidence="2" type="ORF">MOOR_11800</name>
</gene>
<sequence>MPAFKLLTVFVLMMVLLWLRAPLAPVIFGSSCLLAIIYRLSPAAFELFYRHIWEYCLPLYPSLLIIAGVCGIPLAQLILDRRLL</sequence>
<reference evidence="2 3" key="1">
    <citation type="submission" date="2016-08" db="EMBL/GenBank/DDBJ databases">
        <title>Genome-based comparison of Moorella thermoacetic strains.</title>
        <authorList>
            <person name="Poehlein A."/>
            <person name="Bengelsdorf F.R."/>
            <person name="Esser C."/>
            <person name="Duerre P."/>
            <person name="Daniel R."/>
        </authorList>
    </citation>
    <scope>NUCLEOTIDE SEQUENCE [LARGE SCALE GENOMIC DNA]</scope>
    <source>
        <strain evidence="2 3">DSM 11768</strain>
    </source>
</reference>
<dbReference type="EMBL" id="MIHH01000005">
    <property type="protein sequence ID" value="OIQ09069.1"/>
    <property type="molecule type" value="Genomic_DNA"/>
</dbReference>
<dbReference type="PROSITE" id="PS51257">
    <property type="entry name" value="PROKAR_LIPOPROTEIN"/>
    <property type="match status" value="1"/>
</dbReference>
<keyword evidence="1" id="KW-0812">Transmembrane</keyword>
<feature type="transmembrane region" description="Helical" evidence="1">
    <location>
        <begin position="59"/>
        <end position="79"/>
    </location>
</feature>
<protein>
    <submittedName>
        <fullName evidence="2">Uncharacterized protein</fullName>
    </submittedName>
</protein>
<dbReference type="RefSeq" id="WP_071520734.1">
    <property type="nucleotide sequence ID" value="NZ_MDDD01000004.1"/>
</dbReference>
<dbReference type="AlphaFoldDB" id="A0A1J5JIT0"/>
<evidence type="ECO:0000313" key="2">
    <source>
        <dbReference type="EMBL" id="OIQ09069.1"/>
    </source>
</evidence>
<dbReference type="Proteomes" id="UP000182743">
    <property type="component" value="Unassembled WGS sequence"/>
</dbReference>
<keyword evidence="1" id="KW-1133">Transmembrane helix</keyword>
<name>A0A1J5JIT0_NEOTH</name>
<evidence type="ECO:0000256" key="1">
    <source>
        <dbReference type="SAM" id="Phobius"/>
    </source>
</evidence>
<organism evidence="2 3">
    <name type="scientific">Neomoorella thermoacetica</name>
    <name type="common">Clostridium thermoaceticum</name>
    <dbReference type="NCBI Taxonomy" id="1525"/>
    <lineage>
        <taxon>Bacteria</taxon>
        <taxon>Bacillati</taxon>
        <taxon>Bacillota</taxon>
        <taxon>Clostridia</taxon>
        <taxon>Neomoorellales</taxon>
        <taxon>Neomoorellaceae</taxon>
        <taxon>Neomoorella</taxon>
    </lineage>
</organism>
<keyword evidence="1" id="KW-0472">Membrane</keyword>
<accession>A0A1J5JIT0</accession>
<comment type="caution">
    <text evidence="2">The sequence shown here is derived from an EMBL/GenBank/DDBJ whole genome shotgun (WGS) entry which is preliminary data.</text>
</comment>
<evidence type="ECO:0000313" key="3">
    <source>
        <dbReference type="Proteomes" id="UP000182743"/>
    </source>
</evidence>